<evidence type="ECO:0000313" key="2">
    <source>
        <dbReference type="EMBL" id="SFZ74217.1"/>
    </source>
</evidence>
<feature type="transmembrane region" description="Helical" evidence="1">
    <location>
        <begin position="6"/>
        <end position="27"/>
    </location>
</feature>
<keyword evidence="1" id="KW-0472">Membrane</keyword>
<feature type="transmembrane region" description="Helical" evidence="1">
    <location>
        <begin position="65"/>
        <end position="86"/>
    </location>
</feature>
<keyword evidence="3" id="KW-1185">Reference proteome</keyword>
<dbReference type="AlphaFoldDB" id="A0A1K2HCE5"/>
<dbReference type="OrthoDB" id="9806665at2"/>
<dbReference type="STRING" id="1121279.SAMN02745887_01167"/>
<organism evidence="2 3">
    <name type="scientific">Chitinimonas taiwanensis DSM 18899</name>
    <dbReference type="NCBI Taxonomy" id="1121279"/>
    <lineage>
        <taxon>Bacteria</taxon>
        <taxon>Pseudomonadati</taxon>
        <taxon>Pseudomonadota</taxon>
        <taxon>Betaproteobacteria</taxon>
        <taxon>Neisseriales</taxon>
        <taxon>Chitinibacteraceae</taxon>
        <taxon>Chitinimonas</taxon>
    </lineage>
</organism>
<reference evidence="2 3" key="1">
    <citation type="submission" date="2016-11" db="EMBL/GenBank/DDBJ databases">
        <authorList>
            <person name="Jaros S."/>
            <person name="Januszkiewicz K."/>
            <person name="Wedrychowicz H."/>
        </authorList>
    </citation>
    <scope>NUCLEOTIDE SEQUENCE [LARGE SCALE GENOMIC DNA]</scope>
    <source>
        <strain evidence="2 3">DSM 18899</strain>
    </source>
</reference>
<keyword evidence="1" id="KW-1133">Transmembrane helix</keyword>
<proteinExistence type="predicted"/>
<dbReference type="RefSeq" id="WP_072427704.1">
    <property type="nucleotide sequence ID" value="NZ_FPKR01000004.1"/>
</dbReference>
<keyword evidence="1" id="KW-0812">Transmembrane</keyword>
<protein>
    <submittedName>
        <fullName evidence="2">YggT family protein</fullName>
    </submittedName>
</protein>
<evidence type="ECO:0000313" key="3">
    <source>
        <dbReference type="Proteomes" id="UP000186513"/>
    </source>
</evidence>
<gene>
    <name evidence="2" type="ORF">SAMN02745887_01167</name>
</gene>
<dbReference type="Proteomes" id="UP000186513">
    <property type="component" value="Unassembled WGS sequence"/>
</dbReference>
<name>A0A1K2HCE5_9NEIS</name>
<feature type="transmembrane region" description="Helical" evidence="1">
    <location>
        <begin position="163"/>
        <end position="183"/>
    </location>
</feature>
<accession>A0A1K2HCE5</accession>
<dbReference type="InterPro" id="IPR003425">
    <property type="entry name" value="CCB3/YggT"/>
</dbReference>
<dbReference type="GO" id="GO:0016020">
    <property type="term" value="C:membrane"/>
    <property type="evidence" value="ECO:0007669"/>
    <property type="project" value="InterPro"/>
</dbReference>
<feature type="transmembrane region" description="Helical" evidence="1">
    <location>
        <begin position="98"/>
        <end position="127"/>
    </location>
</feature>
<dbReference type="Pfam" id="PF02325">
    <property type="entry name" value="CCB3_YggT"/>
    <property type="match status" value="2"/>
</dbReference>
<evidence type="ECO:0000256" key="1">
    <source>
        <dbReference type="SAM" id="Phobius"/>
    </source>
</evidence>
<sequence length="196" mass="21996">MFSEALSFLVRNIASFFILMVLLRFYLQLARAPFGHPLAQFTVKLTNFAVLPLRRMVGSLGGYDTATVLLAWFCALLMHLLLLLLLPLPINWLAPDTAFGLFMLAVLELLRLSLYLVFGAVLVQAILSWVNPYNPLAPILDALSRPFLKPIRRLLPPVGGFDLSPLVLLLLLQMLLMFVLAPIEQRLLHYILLASS</sequence>
<dbReference type="EMBL" id="FPKR01000004">
    <property type="protein sequence ID" value="SFZ74217.1"/>
    <property type="molecule type" value="Genomic_DNA"/>
</dbReference>